<dbReference type="AlphaFoldDB" id="A0A3B7MVD8"/>
<dbReference type="OrthoDB" id="8676692at2"/>
<evidence type="ECO:0000313" key="4">
    <source>
        <dbReference type="EMBL" id="AXY75605.1"/>
    </source>
</evidence>
<dbReference type="SUPFAM" id="SSF55874">
    <property type="entry name" value="ATPase domain of HSP90 chaperone/DNA topoisomerase II/histidine kinase"/>
    <property type="match status" value="1"/>
</dbReference>
<dbReference type="InterPro" id="IPR013783">
    <property type="entry name" value="Ig-like_fold"/>
</dbReference>
<feature type="transmembrane region" description="Helical" evidence="2">
    <location>
        <begin position="744"/>
        <end position="766"/>
    </location>
</feature>
<evidence type="ECO:0000313" key="5">
    <source>
        <dbReference type="Proteomes" id="UP000263900"/>
    </source>
</evidence>
<name>A0A3B7MVD8_9BACT</name>
<proteinExistence type="predicted"/>
<keyword evidence="2" id="KW-0812">Transmembrane</keyword>
<evidence type="ECO:0000256" key="2">
    <source>
        <dbReference type="SAM" id="Phobius"/>
    </source>
</evidence>
<sequence length="1044" mass="119931">MPMELFQRLCQLVTLYLFMVLPAGVMARQQLPPSFKGYYVMPYNDENGLPSNDVTGFFEDLKGYCWFTTQFGLIKFDGRDFRHFYTGNVPSLTSDRLYSLNAVSQDKVFFADESAGVHVIDSNGAILPVPGLKARHNFLMSQHGYILDLRKYFASKEDSTRIITEVRASKHYLPMHEFYSDANGAAWFVSGHDISWFKDGYFSPVDYYDLEDRAHFYIQNTLFAIDSIGGIRVYQHGKKTAITLSLQKILPAFAGKKHIDLNQLRFCSDRSGTFLQCNNKLYALQFDGQTVTASLLLKDLPLPLARHICYSERYKLYFFLTSTNGFYIIREQPFVVRSYKEGMENSFAATLEIQPGQVFTSNGLLFSKDTVQRVYNYNLQVFNTMLKDRDQHIWFMGGDTLFCMNNQLQEQKRWLVKDTHLKSLQQDDKGTIWLCTNNGLARIDSGRLKVLYADYTPLDRSQCMFFLNDTCIWIGTTVGLFAYNKRTNSLTAIPEMAKNYVRHIYRAKDSSVWIGTYGQGFYTYRNGRFIALPQDRNHNLATAHCFMEDDNGFFWIPTNKGLFQASKASLEAWVRNNELQVYYHYYDKNDGFGTNEFNGGSSPVGIRLQDGRFSLPSMKGLVWFDPRLVKPILPVQAIHIDKIMEDAREISYQDKLVFRAGSNKMSFRISSPFFGNSDNFFPEYRIAGVDKLWAPVPADNTIVINFLPPGNYALEVRLRSGFGAHDYTSATLPFFITPHFYETVAFRLLLLLMLILLITAGIYSLHKQKAKKAKERELYLEQQVQQRTQEQAITVQQLEHTVGELKVSQESLHQSNLLKDKLTSVILHDIRSPLRFMNMLSNQLHNALIAGNNQSLTSLTAELKKSSDQLDTFTKEFLIWLTTQQEGFRMRYEHVYVKELFQEAETFFRNVLNWNKNSLEMEITADISAWTDKQLLKIILHNLVDNANKHTENGQISLKGYLDASDRLVIKVADTGEGMTYTELQVLQSRLEDEKNLFATDSTGNLGYRIVRDFVAQLKGHIAVESIFQKGTTVTIVFPPGPDH</sequence>
<accession>A0A3B7MVD8</accession>
<keyword evidence="5" id="KW-1185">Reference proteome</keyword>
<dbReference type="SUPFAM" id="SSF63829">
    <property type="entry name" value="Calcium-dependent phosphotriesterase"/>
    <property type="match status" value="1"/>
</dbReference>
<keyword evidence="2" id="KW-0472">Membrane</keyword>
<dbReference type="SMART" id="SM00387">
    <property type="entry name" value="HATPase_c"/>
    <property type="match status" value="1"/>
</dbReference>
<reference evidence="4 5" key="1">
    <citation type="submission" date="2018-09" db="EMBL/GenBank/DDBJ databases">
        <title>Genome sequencing of strain 6GH32-13.</title>
        <authorList>
            <person name="Weon H.-Y."/>
            <person name="Heo J."/>
            <person name="Kwon S.-W."/>
        </authorList>
    </citation>
    <scope>NUCLEOTIDE SEQUENCE [LARGE SCALE GENOMIC DNA]</scope>
    <source>
        <strain evidence="4 5">5GH32-13</strain>
    </source>
</reference>
<dbReference type="InterPro" id="IPR003594">
    <property type="entry name" value="HATPase_dom"/>
</dbReference>
<dbReference type="InterPro" id="IPR036890">
    <property type="entry name" value="HATPase_C_sf"/>
</dbReference>
<dbReference type="Gene3D" id="3.30.565.10">
    <property type="entry name" value="Histidine kinase-like ATPase, C-terminal domain"/>
    <property type="match status" value="1"/>
</dbReference>
<protein>
    <recommendedName>
        <fullName evidence="3">Histidine kinase domain-containing protein</fullName>
    </recommendedName>
</protein>
<dbReference type="InterPro" id="IPR005467">
    <property type="entry name" value="His_kinase_dom"/>
</dbReference>
<evidence type="ECO:0000259" key="3">
    <source>
        <dbReference type="PROSITE" id="PS50109"/>
    </source>
</evidence>
<feature type="domain" description="Histidine kinase" evidence="3">
    <location>
        <begin position="825"/>
        <end position="1042"/>
    </location>
</feature>
<dbReference type="GO" id="GO:0000155">
    <property type="term" value="F:phosphorelay sensor kinase activity"/>
    <property type="evidence" value="ECO:0007669"/>
    <property type="project" value="InterPro"/>
</dbReference>
<dbReference type="PANTHER" id="PTHR43547:SF2">
    <property type="entry name" value="HYBRID SIGNAL TRANSDUCTION HISTIDINE KINASE C"/>
    <property type="match status" value="1"/>
</dbReference>
<dbReference type="SUPFAM" id="SSF47384">
    <property type="entry name" value="Homodimeric domain of signal transducing histidine kinase"/>
    <property type="match status" value="1"/>
</dbReference>
<dbReference type="EMBL" id="CP032157">
    <property type="protein sequence ID" value="AXY75605.1"/>
    <property type="molecule type" value="Genomic_DNA"/>
</dbReference>
<keyword evidence="2" id="KW-1133">Transmembrane helix</keyword>
<evidence type="ECO:0000256" key="1">
    <source>
        <dbReference type="ARBA" id="ARBA00022553"/>
    </source>
</evidence>
<dbReference type="Proteomes" id="UP000263900">
    <property type="component" value="Chromosome"/>
</dbReference>
<dbReference type="PANTHER" id="PTHR43547">
    <property type="entry name" value="TWO-COMPONENT HISTIDINE KINASE"/>
    <property type="match status" value="1"/>
</dbReference>
<dbReference type="InterPro" id="IPR036097">
    <property type="entry name" value="HisK_dim/P_sf"/>
</dbReference>
<keyword evidence="1" id="KW-0597">Phosphoprotein</keyword>
<organism evidence="4 5">
    <name type="scientific">Paraflavitalea soli</name>
    <dbReference type="NCBI Taxonomy" id="2315862"/>
    <lineage>
        <taxon>Bacteria</taxon>
        <taxon>Pseudomonadati</taxon>
        <taxon>Bacteroidota</taxon>
        <taxon>Chitinophagia</taxon>
        <taxon>Chitinophagales</taxon>
        <taxon>Chitinophagaceae</taxon>
        <taxon>Paraflavitalea</taxon>
    </lineage>
</organism>
<dbReference type="KEGG" id="pseg:D3H65_17195"/>
<dbReference type="Gene3D" id="2.60.40.10">
    <property type="entry name" value="Immunoglobulins"/>
    <property type="match status" value="1"/>
</dbReference>
<gene>
    <name evidence="4" type="ORF">D3H65_17195</name>
</gene>
<dbReference type="InterPro" id="IPR015943">
    <property type="entry name" value="WD40/YVTN_repeat-like_dom_sf"/>
</dbReference>
<dbReference type="PROSITE" id="PS50109">
    <property type="entry name" value="HIS_KIN"/>
    <property type="match status" value="1"/>
</dbReference>
<dbReference type="Pfam" id="PF02518">
    <property type="entry name" value="HATPase_c"/>
    <property type="match status" value="1"/>
</dbReference>
<dbReference type="Gene3D" id="2.130.10.10">
    <property type="entry name" value="YVTN repeat-like/Quinoprotein amine dehydrogenase"/>
    <property type="match status" value="2"/>
</dbReference>